<evidence type="ECO:0000259" key="8">
    <source>
        <dbReference type="PROSITE" id="PS50922"/>
    </source>
</evidence>
<feature type="signal peptide" evidence="7">
    <location>
        <begin position="1"/>
        <end position="21"/>
    </location>
</feature>
<reference evidence="9" key="1">
    <citation type="submission" date="2025-08" db="UniProtKB">
        <authorList>
            <consortium name="Ensembl"/>
        </authorList>
    </citation>
    <scope>IDENTIFICATION</scope>
</reference>
<comment type="subcellular location">
    <subcellularLocation>
        <location evidence="1">Membrane</location>
        <topology evidence="1">Multi-pass membrane protein</topology>
    </subcellularLocation>
</comment>
<protein>
    <submittedName>
        <fullName evidence="9">TLC domain containing 5b</fullName>
    </submittedName>
</protein>
<evidence type="ECO:0000256" key="1">
    <source>
        <dbReference type="ARBA" id="ARBA00004141"/>
    </source>
</evidence>
<dbReference type="Proteomes" id="UP000261540">
    <property type="component" value="Unplaced"/>
</dbReference>
<evidence type="ECO:0000313" key="9">
    <source>
        <dbReference type="Ensembl" id="ENSPKIP00000040666.1"/>
    </source>
</evidence>
<dbReference type="PANTHER" id="PTHR31898">
    <property type="entry name" value="TRANSMEMBRANE PROTEIN 136"/>
    <property type="match status" value="1"/>
</dbReference>
<name>A0A3B3TEE1_9TELE</name>
<dbReference type="OrthoDB" id="506011at2759"/>
<evidence type="ECO:0000256" key="3">
    <source>
        <dbReference type="ARBA" id="ARBA00022989"/>
    </source>
</evidence>
<keyword evidence="7" id="KW-0732">Signal</keyword>
<dbReference type="GO" id="GO:0016020">
    <property type="term" value="C:membrane"/>
    <property type="evidence" value="ECO:0007669"/>
    <property type="project" value="UniProtKB-SubCell"/>
</dbReference>
<dbReference type="SMART" id="SM00724">
    <property type="entry name" value="TLC"/>
    <property type="match status" value="1"/>
</dbReference>
<dbReference type="GeneTree" id="ENSGT00390000008162"/>
<feature type="transmembrane region" description="Helical" evidence="6">
    <location>
        <begin position="37"/>
        <end position="60"/>
    </location>
</feature>
<keyword evidence="10" id="KW-1185">Reference proteome</keyword>
<dbReference type="PANTHER" id="PTHR31898:SF1">
    <property type="entry name" value="TLC DOMAIN-CONTAINING PROTEIN 5"/>
    <property type="match status" value="1"/>
</dbReference>
<keyword evidence="4 5" id="KW-0472">Membrane</keyword>
<dbReference type="InterPro" id="IPR006634">
    <property type="entry name" value="TLC-dom"/>
</dbReference>
<proteinExistence type="predicted"/>
<feature type="transmembrane region" description="Helical" evidence="6">
    <location>
        <begin position="149"/>
        <end position="172"/>
    </location>
</feature>
<sequence length="240" mass="26722">MTSLSVACSLVCWVLLYTCLCLHNSRRSYEWNCRLVTLLHGILCVCVTAYIGFADGPWPFTHPGVENTALQVAAMSLSLGYFLFDMGWCIYFHTEGPVMLGHHGLSILGILLALGLGESGTEACAALFGTEITNPLLQARWFLRQMGRYEGLAGDAVDLLFVALFTSVRIGVGSWMLYCELASPRPSPLMKAGSVAMYVLSWVFMVDIARFGFRKSRARYRTWKERRRMLEVNGNPGKAD</sequence>
<evidence type="ECO:0000256" key="4">
    <source>
        <dbReference type="ARBA" id="ARBA00023136"/>
    </source>
</evidence>
<dbReference type="PROSITE" id="PS50922">
    <property type="entry name" value="TLC"/>
    <property type="match status" value="1"/>
</dbReference>
<evidence type="ECO:0000256" key="2">
    <source>
        <dbReference type="ARBA" id="ARBA00022692"/>
    </source>
</evidence>
<feature type="transmembrane region" description="Helical" evidence="6">
    <location>
        <begin position="192"/>
        <end position="213"/>
    </location>
</feature>
<dbReference type="AlphaFoldDB" id="A0A3B3TEE1"/>
<reference evidence="9" key="2">
    <citation type="submission" date="2025-09" db="UniProtKB">
        <authorList>
            <consortium name="Ensembl"/>
        </authorList>
    </citation>
    <scope>IDENTIFICATION</scope>
</reference>
<keyword evidence="2 5" id="KW-0812">Transmembrane</keyword>
<evidence type="ECO:0000256" key="7">
    <source>
        <dbReference type="SAM" id="SignalP"/>
    </source>
</evidence>
<keyword evidence="3 6" id="KW-1133">Transmembrane helix</keyword>
<evidence type="ECO:0000313" key="10">
    <source>
        <dbReference type="Proteomes" id="UP000261540"/>
    </source>
</evidence>
<dbReference type="Ensembl" id="ENSPKIT00000021687.1">
    <property type="protein sequence ID" value="ENSPKIP00000040666.1"/>
    <property type="gene ID" value="ENSPKIG00000017542.1"/>
</dbReference>
<feature type="domain" description="TLC" evidence="8">
    <location>
        <begin position="26"/>
        <end position="217"/>
    </location>
</feature>
<evidence type="ECO:0000256" key="5">
    <source>
        <dbReference type="PROSITE-ProRule" id="PRU00205"/>
    </source>
</evidence>
<evidence type="ECO:0000256" key="6">
    <source>
        <dbReference type="SAM" id="Phobius"/>
    </source>
</evidence>
<dbReference type="Pfam" id="PF03798">
    <property type="entry name" value="TRAM_LAG1_CLN8"/>
    <property type="match status" value="1"/>
</dbReference>
<dbReference type="KEGG" id="pki:111846279"/>
<dbReference type="InterPro" id="IPR042512">
    <property type="entry name" value="TLCD5"/>
</dbReference>
<feature type="transmembrane region" description="Helical" evidence="6">
    <location>
        <begin position="72"/>
        <end position="93"/>
    </location>
</feature>
<accession>A0A3B3TEE1</accession>
<feature type="chain" id="PRO_5017484826" evidence="7">
    <location>
        <begin position="22"/>
        <end position="240"/>
    </location>
</feature>
<organism evidence="9 10">
    <name type="scientific">Paramormyrops kingsleyae</name>
    <dbReference type="NCBI Taxonomy" id="1676925"/>
    <lineage>
        <taxon>Eukaryota</taxon>
        <taxon>Metazoa</taxon>
        <taxon>Chordata</taxon>
        <taxon>Craniata</taxon>
        <taxon>Vertebrata</taxon>
        <taxon>Euteleostomi</taxon>
        <taxon>Actinopterygii</taxon>
        <taxon>Neopterygii</taxon>
        <taxon>Teleostei</taxon>
        <taxon>Osteoglossocephala</taxon>
        <taxon>Osteoglossomorpha</taxon>
        <taxon>Osteoglossiformes</taxon>
        <taxon>Mormyridae</taxon>
        <taxon>Paramormyrops</taxon>
    </lineage>
</organism>